<gene>
    <name evidence="2" type="ORF">GTW09_08180</name>
</gene>
<keyword evidence="1" id="KW-0472">Membrane</keyword>
<keyword evidence="1" id="KW-0812">Transmembrane</keyword>
<organism evidence="2 3">
    <name type="scientific">Alteromonas hispanica</name>
    <dbReference type="NCBI Taxonomy" id="315421"/>
    <lineage>
        <taxon>Bacteria</taxon>
        <taxon>Pseudomonadati</taxon>
        <taxon>Pseudomonadota</taxon>
        <taxon>Gammaproteobacteria</taxon>
        <taxon>Alteromonadales</taxon>
        <taxon>Alteromonadaceae</taxon>
        <taxon>Alteromonas/Salinimonas group</taxon>
        <taxon>Alteromonas</taxon>
    </lineage>
</organism>
<dbReference type="EMBL" id="JAAAWP010000004">
    <property type="protein sequence ID" value="NDW21494.1"/>
    <property type="molecule type" value="Genomic_DNA"/>
</dbReference>
<reference evidence="2 3" key="1">
    <citation type="submission" date="2020-01" db="EMBL/GenBank/DDBJ databases">
        <title>Genomes of bacteria type strains.</title>
        <authorList>
            <person name="Chen J."/>
            <person name="Zhu S."/>
            <person name="Yang J."/>
        </authorList>
    </citation>
    <scope>NUCLEOTIDE SEQUENCE [LARGE SCALE GENOMIC DNA]</scope>
    <source>
        <strain evidence="2 3">LMG 22958</strain>
    </source>
</reference>
<dbReference type="AlphaFoldDB" id="A0A6L9MTE1"/>
<evidence type="ECO:0000313" key="3">
    <source>
        <dbReference type="Proteomes" id="UP000478837"/>
    </source>
</evidence>
<name>A0A6L9MTE1_9ALTE</name>
<keyword evidence="1" id="KW-1133">Transmembrane helix</keyword>
<evidence type="ECO:0000256" key="1">
    <source>
        <dbReference type="SAM" id="Phobius"/>
    </source>
</evidence>
<dbReference type="InterPro" id="IPR016419">
    <property type="entry name" value="Prepilin_Pept-dep_B_prd"/>
</dbReference>
<keyword evidence="3" id="KW-1185">Reference proteome</keyword>
<dbReference type="Proteomes" id="UP000478837">
    <property type="component" value="Unassembled WGS sequence"/>
</dbReference>
<feature type="transmembrane region" description="Helical" evidence="1">
    <location>
        <begin position="21"/>
        <end position="41"/>
    </location>
</feature>
<dbReference type="Pfam" id="PF07963">
    <property type="entry name" value="N_methyl"/>
    <property type="match status" value="1"/>
</dbReference>
<comment type="caution">
    <text evidence="2">The sequence shown here is derived from an EMBL/GenBank/DDBJ whole genome shotgun (WGS) entry which is preliminary data.</text>
</comment>
<protein>
    <submittedName>
        <fullName evidence="2">Prepilin-type N-terminal cleavage/methylation domain-containing protein</fullName>
    </submittedName>
</protein>
<evidence type="ECO:0000313" key="2">
    <source>
        <dbReference type="EMBL" id="NDW21494.1"/>
    </source>
</evidence>
<dbReference type="RefSeq" id="WP_071981304.1">
    <property type="nucleotide sequence ID" value="NZ_JAAAWP010000004.1"/>
</dbReference>
<proteinExistence type="predicted"/>
<sequence length="215" mass="23961">MKRKQTKRAEYRTLKKGPYNGFSLVELLIAISIAGILMVFATQHTAYFYSNLLKVQFAIAIEEELDALEHVISTHLEKAGYLQQTKVVQLALPSTSLASVAISQFGKEAANSCITFSYDQNSDGKVSTSPNEFFGFRLRDKAIEYRVAKRTCKQAYWQDATDSKDIQIDDFSVATSALTSWGASYTVTIKASSRIMSSVKATKVFIVEVANVRQK</sequence>
<dbReference type="PIRSF" id="PIRSF004525">
    <property type="entry name" value="Pilin_peptidase-dep_B_prd"/>
    <property type="match status" value="1"/>
</dbReference>
<accession>A0A6L9MTE1</accession>
<dbReference type="NCBIfam" id="TIGR02532">
    <property type="entry name" value="IV_pilin_GFxxxE"/>
    <property type="match status" value="1"/>
</dbReference>
<dbReference type="InterPro" id="IPR012902">
    <property type="entry name" value="N_methyl_site"/>
</dbReference>